<dbReference type="Proteomes" id="UP000663879">
    <property type="component" value="Unassembled WGS sequence"/>
</dbReference>
<evidence type="ECO:0000256" key="15">
    <source>
        <dbReference type="ARBA" id="ARBA00045556"/>
    </source>
</evidence>
<dbReference type="OrthoDB" id="3789175at2759"/>
<dbReference type="GO" id="GO:0008239">
    <property type="term" value="F:dipeptidyl-peptidase activity"/>
    <property type="evidence" value="ECO:0007669"/>
    <property type="project" value="UniProtKB-EC"/>
</dbReference>
<dbReference type="Pfam" id="PF00112">
    <property type="entry name" value="Peptidase_C1"/>
    <property type="match status" value="1"/>
</dbReference>
<evidence type="ECO:0000256" key="5">
    <source>
        <dbReference type="ARBA" id="ARBA00012059"/>
    </source>
</evidence>
<keyword evidence="16" id="KW-0732">Signal</keyword>
<evidence type="ECO:0000256" key="14">
    <source>
        <dbReference type="ARBA" id="ARBA00032961"/>
    </source>
</evidence>
<dbReference type="InterPro" id="IPR013128">
    <property type="entry name" value="Peptidase_C1A"/>
</dbReference>
<dbReference type="InterPro" id="IPR038765">
    <property type="entry name" value="Papain-like_cys_pep_sf"/>
</dbReference>
<gene>
    <name evidence="18" type="ORF">OXX778_LOCUS5686</name>
</gene>
<evidence type="ECO:0000256" key="9">
    <source>
        <dbReference type="ARBA" id="ARBA00022807"/>
    </source>
</evidence>
<dbReference type="InterPro" id="IPR000668">
    <property type="entry name" value="Peptidase_C1A_C"/>
</dbReference>
<keyword evidence="19" id="KW-1185">Reference proteome</keyword>
<dbReference type="InterPro" id="IPR025661">
    <property type="entry name" value="Pept_asp_AS"/>
</dbReference>
<evidence type="ECO:0000256" key="11">
    <source>
        <dbReference type="ARBA" id="ARBA00029762"/>
    </source>
</evidence>
<dbReference type="InterPro" id="IPR014882">
    <property type="entry name" value="CathepsinC_exc"/>
</dbReference>
<keyword evidence="8" id="KW-0378">Hydrolase</keyword>
<comment type="caution">
    <text evidence="18">The sequence shown here is derived from an EMBL/GenBank/DDBJ whole genome shotgun (WGS) entry which is preliminary data.</text>
</comment>
<evidence type="ECO:0000256" key="6">
    <source>
        <dbReference type="ARBA" id="ARBA00014709"/>
    </source>
</evidence>
<evidence type="ECO:0000256" key="13">
    <source>
        <dbReference type="ARBA" id="ARBA00030778"/>
    </source>
</evidence>
<evidence type="ECO:0000256" key="10">
    <source>
        <dbReference type="ARBA" id="ARBA00023214"/>
    </source>
</evidence>
<dbReference type="SUPFAM" id="SSF75001">
    <property type="entry name" value="Dipeptidyl peptidase I (cathepsin C), exclusion domain"/>
    <property type="match status" value="1"/>
</dbReference>
<dbReference type="PANTHER" id="PTHR12411">
    <property type="entry name" value="CYSTEINE PROTEASE FAMILY C1-RELATED"/>
    <property type="match status" value="1"/>
</dbReference>
<proteinExistence type="inferred from homology"/>
<dbReference type="FunFam" id="2.40.128.80:FF:000003">
    <property type="entry name" value="Cathepsin C"/>
    <property type="match status" value="1"/>
</dbReference>
<evidence type="ECO:0000256" key="2">
    <source>
        <dbReference type="ARBA" id="ARBA00001923"/>
    </source>
</evidence>
<dbReference type="EC" id="3.4.14.1" evidence="5"/>
<evidence type="ECO:0000256" key="3">
    <source>
        <dbReference type="ARBA" id="ARBA00008455"/>
    </source>
</evidence>
<dbReference type="SMART" id="SM00645">
    <property type="entry name" value="Pept_C1"/>
    <property type="match status" value="1"/>
</dbReference>
<comment type="cofactor">
    <cofactor evidence="2">
        <name>chloride</name>
        <dbReference type="ChEBI" id="CHEBI:17996"/>
    </cofactor>
</comment>
<dbReference type="PROSITE" id="PS00139">
    <property type="entry name" value="THIOL_PROTEASE_CYS"/>
    <property type="match status" value="1"/>
</dbReference>
<feature type="domain" description="Peptidase C1A papain C-terminal" evidence="17">
    <location>
        <begin position="231"/>
        <end position="461"/>
    </location>
</feature>
<comment type="function">
    <text evidence="15">Thiol protease. Has dipeptidylpeptidase activity. Active against a broad range of dipeptide substrates composed of both polar and hydrophobic amino acids. Proline cannot occupy the P1 position and arginine cannot occupy the P2 position of the substrate. Can act as both an exopeptidase and endopeptidase. Activates serine proteases such as elastase, cathepsin G and granzymes A and B.</text>
</comment>
<evidence type="ECO:0000313" key="18">
    <source>
        <dbReference type="EMBL" id="CAF0785378.1"/>
    </source>
</evidence>
<comment type="subunit">
    <text evidence="4">Tetramer of heterotrimers consisting of exclusion domain, heavy- and light chains.</text>
</comment>
<dbReference type="SUPFAM" id="SSF54001">
    <property type="entry name" value="Cysteine proteinases"/>
    <property type="match status" value="1"/>
</dbReference>
<dbReference type="GO" id="GO:0008234">
    <property type="term" value="F:cysteine-type peptidase activity"/>
    <property type="evidence" value="ECO:0007669"/>
    <property type="project" value="UniProtKB-KW"/>
</dbReference>
<evidence type="ECO:0000256" key="8">
    <source>
        <dbReference type="ARBA" id="ARBA00022801"/>
    </source>
</evidence>
<organism evidence="18 19">
    <name type="scientific">Brachionus calyciflorus</name>
    <dbReference type="NCBI Taxonomy" id="104777"/>
    <lineage>
        <taxon>Eukaryota</taxon>
        <taxon>Metazoa</taxon>
        <taxon>Spiralia</taxon>
        <taxon>Gnathifera</taxon>
        <taxon>Rotifera</taxon>
        <taxon>Eurotatoria</taxon>
        <taxon>Monogononta</taxon>
        <taxon>Pseudotrocha</taxon>
        <taxon>Ploima</taxon>
        <taxon>Brachionidae</taxon>
        <taxon>Brachionus</taxon>
    </lineage>
</organism>
<dbReference type="Pfam" id="PF08773">
    <property type="entry name" value="CathepsinC_exc"/>
    <property type="match status" value="1"/>
</dbReference>
<evidence type="ECO:0000259" key="17">
    <source>
        <dbReference type="SMART" id="SM00645"/>
    </source>
</evidence>
<keyword evidence="10" id="KW-0868">Chloride</keyword>
<feature type="signal peptide" evidence="16">
    <location>
        <begin position="1"/>
        <end position="21"/>
    </location>
</feature>
<dbReference type="InterPro" id="IPR000169">
    <property type="entry name" value="Pept_cys_AS"/>
</dbReference>
<keyword evidence="9" id="KW-0788">Thiol protease</keyword>
<dbReference type="Gene3D" id="3.90.70.10">
    <property type="entry name" value="Cysteine proteinases"/>
    <property type="match status" value="1"/>
</dbReference>
<dbReference type="PROSITE" id="PS00640">
    <property type="entry name" value="THIOL_PROTEASE_ASN"/>
    <property type="match status" value="1"/>
</dbReference>
<keyword evidence="7" id="KW-0645">Protease</keyword>
<evidence type="ECO:0000313" key="19">
    <source>
        <dbReference type="Proteomes" id="UP000663879"/>
    </source>
</evidence>
<dbReference type="AlphaFoldDB" id="A0A813RKA7"/>
<comment type="similarity">
    <text evidence="3">Belongs to the peptidase C1 family.</text>
</comment>
<dbReference type="InterPro" id="IPR036496">
    <property type="entry name" value="CathepsinC_exc_dom_sf"/>
</dbReference>
<dbReference type="Gene3D" id="2.40.128.80">
    <property type="entry name" value="Cathepsin C, exclusion domain"/>
    <property type="match status" value="1"/>
</dbReference>
<dbReference type="GO" id="GO:0006508">
    <property type="term" value="P:proteolysis"/>
    <property type="evidence" value="ECO:0007669"/>
    <property type="project" value="UniProtKB-KW"/>
</dbReference>
<name>A0A813RKA7_9BILA</name>
<reference evidence="18" key="1">
    <citation type="submission" date="2021-02" db="EMBL/GenBank/DDBJ databases">
        <authorList>
            <person name="Nowell W R."/>
        </authorList>
    </citation>
    <scope>NUCLEOTIDE SEQUENCE</scope>
    <source>
        <strain evidence="18">Ploen Becks lab</strain>
    </source>
</reference>
<comment type="catalytic activity">
    <reaction evidence="1">
        <text>Release of an N-terminal dipeptide, Xaa-Yaa-|-Zaa-, except when Xaa is Arg or Lys, or Yaa or Zaa is Pro.</text>
        <dbReference type="EC" id="3.4.14.1"/>
    </reaction>
</comment>
<evidence type="ECO:0000256" key="7">
    <source>
        <dbReference type="ARBA" id="ARBA00022670"/>
    </source>
</evidence>
<dbReference type="EMBL" id="CAJNOC010000634">
    <property type="protein sequence ID" value="CAF0785378.1"/>
    <property type="molecule type" value="Genomic_DNA"/>
</dbReference>
<evidence type="ECO:0000256" key="4">
    <source>
        <dbReference type="ARBA" id="ARBA00011610"/>
    </source>
</evidence>
<feature type="chain" id="PRO_5032706498" description="Dipeptidyl peptidase 1" evidence="16">
    <location>
        <begin position="22"/>
        <end position="465"/>
    </location>
</feature>
<sequence length="465" mass="53294">MSLSKSLCAFILFTILSFVASDTPADCRYDDIRGEWTFYEGPRTFDKNYNCSAFANFTQKFKVNLLFPNTATDEDGNVGYWTMIYNQGFELVIGGRKYFAFSYFRQEGDNVTSFCKHTFVNSSHDVGVDPKNWSCFVGSKEDNPLYPTPYAKSSTLKFSKINAHTFYRKNLDFIESINRKQKSWKARHYDFMEKMTIGDLIRMSGGKKTIGFQKPKPTQVIPEIENMLKDLPDSFDWRNVSGINYVSPIRTQQTCGSCYAFASLAMHEARLRIYTNNSDQTIFSTQDIVECSRYSQGCDGGFPYLVAGKYAEDYGLVDENCNPYKGIDGKCHTDPKCFRHYATKYRYIGGFYGACNEALMRISLVKNGPIAVSFEVYPDFRFYESGIYHHTGLEDKLNFRFDPFEITNHVVVIVGYGSENGQDYWIVKNSWGTGWGEKGFFRIRRGNDECSIESIAMEADIIVDN</sequence>
<accession>A0A813RKA7</accession>
<evidence type="ECO:0000256" key="1">
    <source>
        <dbReference type="ARBA" id="ARBA00000738"/>
    </source>
</evidence>
<evidence type="ECO:0000256" key="12">
    <source>
        <dbReference type="ARBA" id="ARBA00029779"/>
    </source>
</evidence>
<dbReference type="PRINTS" id="PR00705">
    <property type="entry name" value="PAPAIN"/>
</dbReference>
<evidence type="ECO:0000256" key="16">
    <source>
        <dbReference type="SAM" id="SignalP"/>
    </source>
</evidence>
<protein>
    <recommendedName>
        <fullName evidence="6">Dipeptidyl peptidase 1</fullName>
        <ecNumber evidence="5">3.4.14.1</ecNumber>
    </recommendedName>
    <alternativeName>
        <fullName evidence="12">Cathepsin C</fullName>
    </alternativeName>
    <alternativeName>
        <fullName evidence="11">Cathepsin J</fullName>
    </alternativeName>
    <alternativeName>
        <fullName evidence="14">Dipeptidyl peptidase I</fullName>
    </alternativeName>
    <alternativeName>
        <fullName evidence="13">Dipeptidyl transferase</fullName>
    </alternativeName>
</protein>